<name>A0ABQ1AY10_9EURO</name>
<protein>
    <submittedName>
        <fullName evidence="1">60S acidic ribosomal protein P2</fullName>
    </submittedName>
</protein>
<gene>
    <name evidence="1" type="ORF">IFM53868_06066.2</name>
</gene>
<evidence type="ECO:0000313" key="1">
    <source>
        <dbReference type="EMBL" id="GFF90115.1"/>
    </source>
</evidence>
<dbReference type="EMBL" id="BLKG01000065">
    <property type="protein sequence ID" value="GFF90115.1"/>
    <property type="molecule type" value="Genomic_DNA"/>
</dbReference>
<keyword evidence="1" id="KW-0687">Ribonucleoprotein</keyword>
<dbReference type="GO" id="GO:0005840">
    <property type="term" value="C:ribosome"/>
    <property type="evidence" value="ECO:0007669"/>
    <property type="project" value="UniProtKB-KW"/>
</dbReference>
<sequence length="74" mass="8051">RRGEGGGEGGVRRGHGLRSLRLSAFIYTSATKIMRFGGGAGIWQLFSVWGVYSPIGADQSMCLQAFRMQLRACI</sequence>
<organism evidence="1 2">
    <name type="scientific">Aspergillus udagawae</name>
    <dbReference type="NCBI Taxonomy" id="91492"/>
    <lineage>
        <taxon>Eukaryota</taxon>
        <taxon>Fungi</taxon>
        <taxon>Dikarya</taxon>
        <taxon>Ascomycota</taxon>
        <taxon>Pezizomycotina</taxon>
        <taxon>Eurotiomycetes</taxon>
        <taxon>Eurotiomycetidae</taxon>
        <taxon>Eurotiales</taxon>
        <taxon>Aspergillaceae</taxon>
        <taxon>Aspergillus</taxon>
        <taxon>Aspergillus subgen. Fumigati</taxon>
    </lineage>
</organism>
<comment type="caution">
    <text evidence="1">The sequence shown here is derived from an EMBL/GenBank/DDBJ whole genome shotgun (WGS) entry which is preliminary data.</text>
</comment>
<reference evidence="1 2" key="1">
    <citation type="submission" date="2020-01" db="EMBL/GenBank/DDBJ databases">
        <title>Draft genome sequence of Aspergillus udagawae IFM 53868.</title>
        <authorList>
            <person name="Takahashi H."/>
            <person name="Yaguchi T."/>
        </authorList>
    </citation>
    <scope>NUCLEOTIDE SEQUENCE [LARGE SCALE GENOMIC DNA]</scope>
    <source>
        <strain evidence="1 2">IFM 53868</strain>
    </source>
</reference>
<evidence type="ECO:0000313" key="2">
    <source>
        <dbReference type="Proteomes" id="UP000465266"/>
    </source>
</evidence>
<accession>A0ABQ1AY10</accession>
<keyword evidence="2" id="KW-1185">Reference proteome</keyword>
<proteinExistence type="predicted"/>
<feature type="non-terminal residue" evidence="1">
    <location>
        <position position="1"/>
    </location>
</feature>
<keyword evidence="1" id="KW-0689">Ribosomal protein</keyword>
<dbReference type="Proteomes" id="UP000465266">
    <property type="component" value="Unassembled WGS sequence"/>
</dbReference>